<name>A0A7W7ZML3_9BACT</name>
<proteinExistence type="inferred from homology"/>
<evidence type="ECO:0000256" key="1">
    <source>
        <dbReference type="ARBA" id="ARBA00008779"/>
    </source>
</evidence>
<dbReference type="PANTHER" id="PTHR42693">
    <property type="entry name" value="ARYLSULFATASE FAMILY MEMBER"/>
    <property type="match status" value="1"/>
</dbReference>
<comment type="similarity">
    <text evidence="1">Belongs to the sulfatase family.</text>
</comment>
<dbReference type="EMBL" id="JACHIO010000002">
    <property type="protein sequence ID" value="MBB5062367.1"/>
    <property type="molecule type" value="Genomic_DNA"/>
</dbReference>
<comment type="caution">
    <text evidence="5">The sequence shown here is derived from an EMBL/GenBank/DDBJ whole genome shotgun (WGS) entry which is preliminary data.</text>
</comment>
<gene>
    <name evidence="5" type="ORF">HDF15_000694</name>
</gene>
<dbReference type="PANTHER" id="PTHR42693:SF53">
    <property type="entry name" value="ENDO-4-O-SULFATASE"/>
    <property type="match status" value="1"/>
</dbReference>
<dbReference type="Gene3D" id="3.30.1120.10">
    <property type="match status" value="1"/>
</dbReference>
<dbReference type="Gene3D" id="3.40.720.10">
    <property type="entry name" value="Alkaline Phosphatase, subunit A"/>
    <property type="match status" value="1"/>
</dbReference>
<dbReference type="InterPro" id="IPR017850">
    <property type="entry name" value="Alkaline_phosphatase_core_sf"/>
</dbReference>
<evidence type="ECO:0000313" key="6">
    <source>
        <dbReference type="Proteomes" id="UP000584867"/>
    </source>
</evidence>
<dbReference type="EC" id="3.1.6.1" evidence="5"/>
<organism evidence="5 6">
    <name type="scientific">Granulicella mallensis</name>
    <dbReference type="NCBI Taxonomy" id="940614"/>
    <lineage>
        <taxon>Bacteria</taxon>
        <taxon>Pseudomonadati</taxon>
        <taxon>Acidobacteriota</taxon>
        <taxon>Terriglobia</taxon>
        <taxon>Terriglobales</taxon>
        <taxon>Acidobacteriaceae</taxon>
        <taxon>Granulicella</taxon>
    </lineage>
</organism>
<feature type="domain" description="Sulfatase N-terminal" evidence="4">
    <location>
        <begin position="45"/>
        <end position="336"/>
    </location>
</feature>
<protein>
    <submittedName>
        <fullName evidence="5">Arylsulfatase</fullName>
        <ecNumber evidence="5">3.1.6.1</ecNumber>
    </submittedName>
</protein>
<sequence>MPIDRRSFMKTLSAACVVPLSPEAKASQPETAVVTGQRRQRSHSPNVIVMICDDLGYGDLGCYGSHLPTPNLDRMALESTRFTHFNAAHPICSASRSALLTGRYAQRTHTQGAYFPHSKTGMSLDEVTLANAFKGATYATKCIGKWHLGDAPEYLPTNRGFDSYFGVPYSVDMQPLPLLRDLTALEPETDRDDLTKRYTEEAVHFLDNAGEGPFFLYLAYSYPHDPARASKEFQGKSHFGDVGDAVMEIDWSVGEVMKTLRQRGLDSDTVVFFTSDHGPWFQGSPGGLRGRKASTFEGGFRVPMLARWPGQIPANRVVSDWGSNLDLFPTLAGLCGLKLPEHPLDGADISHVLFKTGNEEVTRKPILYFSPMSAQGADLHCVREGDWKLRVAQGGGNIYINDSGSRSESAWLPRPELYNLAIDPGESYDVAKQYPERVQQMLADIEALMPTFPPDIIAAYTALKRNVASRTTPPGAAFRQKTNAPLPEWAWEPQDRR</sequence>
<dbReference type="InterPro" id="IPR000917">
    <property type="entry name" value="Sulfatase_N"/>
</dbReference>
<dbReference type="InterPro" id="IPR050738">
    <property type="entry name" value="Sulfatase"/>
</dbReference>
<dbReference type="GO" id="GO:0004065">
    <property type="term" value="F:arylsulfatase activity"/>
    <property type="evidence" value="ECO:0007669"/>
    <property type="project" value="UniProtKB-EC"/>
</dbReference>
<dbReference type="SUPFAM" id="SSF53649">
    <property type="entry name" value="Alkaline phosphatase-like"/>
    <property type="match status" value="1"/>
</dbReference>
<evidence type="ECO:0000256" key="3">
    <source>
        <dbReference type="SAM" id="MobiDB-lite"/>
    </source>
</evidence>
<reference evidence="5 6" key="1">
    <citation type="submission" date="2020-08" db="EMBL/GenBank/DDBJ databases">
        <title>Genomic Encyclopedia of Type Strains, Phase IV (KMG-V): Genome sequencing to study the core and pangenomes of soil and plant-associated prokaryotes.</title>
        <authorList>
            <person name="Whitman W."/>
        </authorList>
    </citation>
    <scope>NUCLEOTIDE SEQUENCE [LARGE SCALE GENOMIC DNA]</scope>
    <source>
        <strain evidence="5 6">X5P3</strain>
    </source>
</reference>
<evidence type="ECO:0000259" key="4">
    <source>
        <dbReference type="Pfam" id="PF00884"/>
    </source>
</evidence>
<dbReference type="AlphaFoldDB" id="A0A7W7ZML3"/>
<keyword evidence="2 5" id="KW-0378">Hydrolase</keyword>
<evidence type="ECO:0000313" key="5">
    <source>
        <dbReference type="EMBL" id="MBB5062367.1"/>
    </source>
</evidence>
<evidence type="ECO:0000256" key="2">
    <source>
        <dbReference type="ARBA" id="ARBA00022801"/>
    </source>
</evidence>
<dbReference type="Proteomes" id="UP000584867">
    <property type="component" value="Unassembled WGS sequence"/>
</dbReference>
<dbReference type="PROSITE" id="PS51318">
    <property type="entry name" value="TAT"/>
    <property type="match status" value="1"/>
</dbReference>
<dbReference type="InterPro" id="IPR006311">
    <property type="entry name" value="TAT_signal"/>
</dbReference>
<dbReference type="CDD" id="cd16026">
    <property type="entry name" value="GALNS_like"/>
    <property type="match status" value="1"/>
</dbReference>
<accession>A0A7W7ZML3</accession>
<dbReference type="Pfam" id="PF00884">
    <property type="entry name" value="Sulfatase"/>
    <property type="match status" value="1"/>
</dbReference>
<dbReference type="RefSeq" id="WP_184252848.1">
    <property type="nucleotide sequence ID" value="NZ_JACHIO010000002.1"/>
</dbReference>
<feature type="region of interest" description="Disordered" evidence="3">
    <location>
        <begin position="471"/>
        <end position="497"/>
    </location>
</feature>